<dbReference type="Proteomes" id="UP000199494">
    <property type="component" value="Unassembled WGS sequence"/>
</dbReference>
<dbReference type="PANTHER" id="PTHR34129:SF1">
    <property type="entry name" value="DUF952 DOMAIN-CONTAINING PROTEIN"/>
    <property type="match status" value="1"/>
</dbReference>
<dbReference type="InterPro" id="IPR009297">
    <property type="entry name" value="DUF952"/>
</dbReference>
<sequence length="119" mass="12592">MILHICTEADWAAARPGGEYRAASLAEAGFVHCSDFGTVHLPADRLYAGRTDLVLLCIDPALLTVPVRWEPAVPPEDGAPWFPHVYGPISTAAVVSVHAFPPGPDGSFRLPPELAALPG</sequence>
<dbReference type="KEGG" id="pmad:BAY61_00585"/>
<protein>
    <submittedName>
        <fullName evidence="1">Uncharacterized conserved protein, DUF952 family</fullName>
    </submittedName>
</protein>
<gene>
    <name evidence="1" type="ORF">SAMN05421630_10368</name>
</gene>
<proteinExistence type="predicted"/>
<dbReference type="PANTHER" id="PTHR34129">
    <property type="entry name" value="BLR1139 PROTEIN"/>
    <property type="match status" value="1"/>
</dbReference>
<dbReference type="STRING" id="530584.SAMN05421630_10368"/>
<dbReference type="AlphaFoldDB" id="A0A222VII0"/>
<dbReference type="RefSeq" id="WP_091801115.1">
    <property type="nucleotide sequence ID" value="NZ_CP016353.1"/>
</dbReference>
<organism evidence="1 2">
    <name type="scientific">Prauserella marina</name>
    <dbReference type="NCBI Taxonomy" id="530584"/>
    <lineage>
        <taxon>Bacteria</taxon>
        <taxon>Bacillati</taxon>
        <taxon>Actinomycetota</taxon>
        <taxon>Actinomycetes</taxon>
        <taxon>Pseudonocardiales</taxon>
        <taxon>Pseudonocardiaceae</taxon>
        <taxon>Prauserella</taxon>
    </lineage>
</organism>
<dbReference type="Gene3D" id="3.20.170.20">
    <property type="entry name" value="Protein of unknown function DUF952"/>
    <property type="match status" value="1"/>
</dbReference>
<dbReference type="SUPFAM" id="SSF56399">
    <property type="entry name" value="ADP-ribosylation"/>
    <property type="match status" value="1"/>
</dbReference>
<accession>A0A222VII0</accession>
<name>A0A222VII0_9PSEU</name>
<dbReference type="Pfam" id="PF06108">
    <property type="entry name" value="DUF952"/>
    <property type="match status" value="1"/>
</dbReference>
<keyword evidence="2" id="KW-1185">Reference proteome</keyword>
<evidence type="ECO:0000313" key="1">
    <source>
        <dbReference type="EMBL" id="SDC65481.1"/>
    </source>
</evidence>
<dbReference type="OrthoDB" id="5638018at2"/>
<reference evidence="1 2" key="1">
    <citation type="submission" date="2016-10" db="EMBL/GenBank/DDBJ databases">
        <authorList>
            <person name="de Groot N.N."/>
        </authorList>
    </citation>
    <scope>NUCLEOTIDE SEQUENCE [LARGE SCALE GENOMIC DNA]</scope>
    <source>
        <strain evidence="1 2">CGMCC 4.5506</strain>
    </source>
</reference>
<dbReference type="EMBL" id="FMZE01000003">
    <property type="protein sequence ID" value="SDC65481.1"/>
    <property type="molecule type" value="Genomic_DNA"/>
</dbReference>
<evidence type="ECO:0000313" key="2">
    <source>
        <dbReference type="Proteomes" id="UP000199494"/>
    </source>
</evidence>